<feature type="compositionally biased region" description="Basic and acidic residues" evidence="1">
    <location>
        <begin position="926"/>
        <end position="937"/>
    </location>
</feature>
<feature type="region of interest" description="Disordered" evidence="1">
    <location>
        <begin position="1404"/>
        <end position="1436"/>
    </location>
</feature>
<feature type="region of interest" description="Disordered" evidence="1">
    <location>
        <begin position="1636"/>
        <end position="1678"/>
    </location>
</feature>
<feature type="compositionally biased region" description="Low complexity" evidence="1">
    <location>
        <begin position="787"/>
        <end position="803"/>
    </location>
</feature>
<feature type="region of interest" description="Disordered" evidence="1">
    <location>
        <begin position="1062"/>
        <end position="1108"/>
    </location>
</feature>
<proteinExistence type="predicted"/>
<dbReference type="EMBL" id="NWUJ01000001">
    <property type="protein sequence ID" value="PFH38578.1"/>
    <property type="molecule type" value="Genomic_DNA"/>
</dbReference>
<feature type="region of interest" description="Disordered" evidence="1">
    <location>
        <begin position="787"/>
        <end position="948"/>
    </location>
</feature>
<evidence type="ECO:0000256" key="1">
    <source>
        <dbReference type="SAM" id="MobiDB-lite"/>
    </source>
</evidence>
<feature type="region of interest" description="Disordered" evidence="1">
    <location>
        <begin position="1325"/>
        <end position="1375"/>
    </location>
</feature>
<feature type="compositionally biased region" description="Acidic residues" evidence="1">
    <location>
        <begin position="1093"/>
        <end position="1107"/>
    </location>
</feature>
<feature type="compositionally biased region" description="Polar residues" evidence="1">
    <location>
        <begin position="1357"/>
        <end position="1368"/>
    </location>
</feature>
<feature type="compositionally biased region" description="Low complexity" evidence="1">
    <location>
        <begin position="192"/>
        <end position="201"/>
    </location>
</feature>
<name>A0A2A9MJ59_BESBE</name>
<feature type="compositionally biased region" description="Low complexity" evidence="1">
    <location>
        <begin position="895"/>
        <end position="905"/>
    </location>
</feature>
<dbReference type="VEuPathDB" id="ToxoDB:BESB_009200"/>
<reference evidence="2 3" key="1">
    <citation type="submission" date="2017-09" db="EMBL/GenBank/DDBJ databases">
        <title>Genome sequencing of Besnoitia besnoiti strain Bb-Ger1.</title>
        <authorList>
            <person name="Schares G."/>
            <person name="Venepally P."/>
            <person name="Lorenzi H.A."/>
        </authorList>
    </citation>
    <scope>NUCLEOTIDE SEQUENCE [LARGE SCALE GENOMIC DNA]</scope>
    <source>
        <strain evidence="2 3">Bb-Ger1</strain>
    </source>
</reference>
<dbReference type="Proteomes" id="UP000224006">
    <property type="component" value="Chromosome I"/>
</dbReference>
<feature type="region of interest" description="Disordered" evidence="1">
    <location>
        <begin position="177"/>
        <end position="201"/>
    </location>
</feature>
<dbReference type="KEGG" id="bbes:BESB_009200"/>
<comment type="caution">
    <text evidence="2">The sequence shown here is derived from an EMBL/GenBank/DDBJ whole genome shotgun (WGS) entry which is preliminary data.</text>
</comment>
<dbReference type="OrthoDB" id="10528138at2759"/>
<accession>A0A2A9MJ59</accession>
<feature type="region of interest" description="Disordered" evidence="1">
    <location>
        <begin position="1512"/>
        <end position="1568"/>
    </location>
</feature>
<feature type="compositionally biased region" description="Basic and acidic residues" evidence="1">
    <location>
        <begin position="881"/>
        <end position="894"/>
    </location>
</feature>
<feature type="region of interest" description="Disordered" evidence="1">
    <location>
        <begin position="1245"/>
        <end position="1287"/>
    </location>
</feature>
<dbReference type="GeneID" id="40305982"/>
<feature type="compositionally biased region" description="Pro residues" evidence="1">
    <location>
        <begin position="701"/>
        <end position="720"/>
    </location>
</feature>
<gene>
    <name evidence="2" type="ORF">BESB_009200</name>
</gene>
<organism evidence="2 3">
    <name type="scientific">Besnoitia besnoiti</name>
    <name type="common">Apicomplexan protozoan</name>
    <dbReference type="NCBI Taxonomy" id="94643"/>
    <lineage>
        <taxon>Eukaryota</taxon>
        <taxon>Sar</taxon>
        <taxon>Alveolata</taxon>
        <taxon>Apicomplexa</taxon>
        <taxon>Conoidasida</taxon>
        <taxon>Coccidia</taxon>
        <taxon>Eucoccidiorida</taxon>
        <taxon>Eimeriorina</taxon>
        <taxon>Sarcocystidae</taxon>
        <taxon>Besnoitia</taxon>
    </lineage>
</organism>
<feature type="region of interest" description="Disordered" evidence="1">
    <location>
        <begin position="981"/>
        <end position="1004"/>
    </location>
</feature>
<evidence type="ECO:0000313" key="2">
    <source>
        <dbReference type="EMBL" id="PFH38578.1"/>
    </source>
</evidence>
<keyword evidence="3" id="KW-1185">Reference proteome</keyword>
<feature type="compositionally biased region" description="Low complexity" evidence="1">
    <location>
        <begin position="1636"/>
        <end position="1647"/>
    </location>
</feature>
<dbReference type="RefSeq" id="XP_029222587.1">
    <property type="nucleotide sequence ID" value="XM_029359674.1"/>
</dbReference>
<evidence type="ECO:0000313" key="3">
    <source>
        <dbReference type="Proteomes" id="UP000224006"/>
    </source>
</evidence>
<sequence>MARAEDGRTAEAGAGDLVAFLSIAGEEVLILLYRFLHEPPQACEQPSPLSSPPSTFSFSSPFFSSSNSTSSASDGSAPPAGCHAASASAVSSSPFCRFSSLCPLAPLSLASHSLRLLLAGESPALWSLTIPLPRLFLPPFSPAEAPAQGPPGDSSLNEFSSPFAHSDAVLQRAFGCSSPRSSSRLETRDSPAADSSPPSAMRDSADLSAAFALSFCSAFSCASAFRLAPLPPCADASRLCLRRETGRTYWSPQKCFSRDREQREAERVLRRGEEERSSLSMGHFVFFISERGADSPAFASRKRSDADRTSGDCRGQERAEDAYEPRNMFPSRAFFAFKETTSLEGSRGGACTPYALGCYFRSLEYAWRSLPQPNAAAFAQLPMSAGSCTPYASLSLFCNAALGDKETATRAEGESFLGGLHARHAGEETPAAEETCREVQPWLLNVHLLPSVSGSWLVVVFSGSPSHFLTPLATLWRLPHCLSSAPFALSASLCSSTRVSSDASFPRLPHACLPSSPLSSPRPAQPRPSCSSSPAFPSLGASSAACRPECVLSLSRCRRPASATKAEAWRESGASPELVALSLSAPRASDDGRAESEAAAAELRISLENGVTQAPCHDAALERSSLSPLLCRGETRLLLPEENKALLYRLPSLAAVAELPARCLVSVAAVDVFAPSVFSADSVRPCSVPPSFSRTSFSPSPRQPPASAPPSPPSPPPPLPSLSRSAALAAASAARLESLFFLLTCPEACGKSRGALCWWALRAFDATDGECVLLRVVEKVRSSASSARSSFSLPRLSSAPSTARLRRREMREAAASSDPAEERRCTERQGDSAEASADSWGLQRPDRHADSAKTAFAGARRLQRGDTEGERRRGRSGDGGGEGRREAQKREARARASSASPRGGRQIARVGVFAGAGMKARRHQRGREEGRKRDSAKGEGMGESEPTLRLAGSLPSAWLLWANARFIVAMQEHCWGTPLEEENESFEAEEARRRRRKSKSRERLRDAREMEIRRRRLYSVVFWPVLGAYRERGGEDGRRRCRCPQKEGFVSLQRGRGCPATCAHPTGSAAHSRIGGGRARARREESAARSGPEEEEEDAREEGEEEAGEGRLVLLVGRKRQRIAGRWGCAAGALVDTFLLWTPSESLELCVTELTRGLSERRTRPPRPLSGFASPCDAPPRQSPVSSARSVRSPRAKGSARRAFKAAAADWSTSCAALPALASDFGGFSAIACFPVAALAPAGGTSTQGVPCSRGEEGCSPQDNASNPDDAPSQPIPSLSEGSSSEPAESDILSFASCISSSLLSSCSSSLDSSWDCSPRGSIASRASLESDSSPPASRAQRRRAPDWPVSLALSRSPESPSGASLTCSLSRGRPGSRRSYLVAAGCSTGGLLLALLHRSSPRSTLRRGPLQASHTSLGRCGDMGRREEDSAREASSASEKWALDVLWSLGGAMPPPVCSLALRRARRQQRDAKEASQASCSDESLQRCAALAGDDGPDAGFANIARRRTEALRKARQPGAWQGDDSEKNERRDAAPGDHKPRQNFEERRDSREKRDHHHPTPVAAALAGGGGKLIFISKTQTHEAERTSGELKLLLQGLDVSPQAFSAARACAAFPAPSPASRASSCLFFSESDASRAPSSSSGEAANRRSVSARGNQLERGSQGRARAGVHTPDSSEGVRWWRSCRGCRSAHGSLTELESGDSFWWVCSAVAARTACSCDSACAVFFYKRRVFEKSIDAADFEEYVCLLGTPAQKQGCARTSDTL</sequence>
<feature type="region of interest" description="Disordered" evidence="1">
    <location>
        <begin position="1157"/>
        <end position="1197"/>
    </location>
</feature>
<feature type="compositionally biased region" description="Basic and acidic residues" evidence="1">
    <location>
        <begin position="302"/>
        <end position="321"/>
    </location>
</feature>
<feature type="compositionally biased region" description="Basic and acidic residues" evidence="1">
    <location>
        <begin position="820"/>
        <end position="831"/>
    </location>
</feature>
<protein>
    <submittedName>
        <fullName evidence="2">Uncharacterized protein</fullName>
    </submittedName>
</protein>
<feature type="region of interest" description="Disordered" evidence="1">
    <location>
        <begin position="694"/>
        <end position="723"/>
    </location>
</feature>
<feature type="compositionally biased region" description="Polar residues" evidence="1">
    <location>
        <begin position="1276"/>
        <end position="1287"/>
    </location>
</feature>
<feature type="region of interest" description="Disordered" evidence="1">
    <location>
        <begin position="298"/>
        <end position="321"/>
    </location>
</feature>
<feature type="compositionally biased region" description="Basic and acidic residues" evidence="1">
    <location>
        <begin position="1423"/>
        <end position="1433"/>
    </location>
</feature>
<feature type="compositionally biased region" description="Basic and acidic residues" evidence="1">
    <location>
        <begin position="1526"/>
        <end position="1555"/>
    </location>
</feature>